<name>A0A840I9U0_9ACTN</name>
<evidence type="ECO:0000313" key="4">
    <source>
        <dbReference type="EMBL" id="MBB4661003.1"/>
    </source>
</evidence>
<dbReference type="InterPro" id="IPR005648">
    <property type="entry name" value="FlgD"/>
</dbReference>
<evidence type="ECO:0000313" key="5">
    <source>
        <dbReference type="Proteomes" id="UP000585272"/>
    </source>
</evidence>
<feature type="region of interest" description="Disordered" evidence="3">
    <location>
        <begin position="1"/>
        <end position="23"/>
    </location>
</feature>
<comment type="caution">
    <text evidence="4">The sequence shown here is derived from an EMBL/GenBank/DDBJ whole genome shotgun (WGS) entry which is preliminary data.</text>
</comment>
<evidence type="ECO:0000256" key="3">
    <source>
        <dbReference type="SAM" id="MobiDB-lite"/>
    </source>
</evidence>
<dbReference type="RefSeq" id="WP_183338794.1">
    <property type="nucleotide sequence ID" value="NZ_JACHNU010000001.1"/>
</dbReference>
<feature type="compositionally biased region" description="Polar residues" evidence="3">
    <location>
        <begin position="1"/>
        <end position="12"/>
    </location>
</feature>
<keyword evidence="4" id="KW-0282">Flagellum</keyword>
<gene>
    <name evidence="4" type="ORF">BDZ31_000576</name>
</gene>
<dbReference type="AlphaFoldDB" id="A0A840I9U0"/>
<dbReference type="GO" id="GO:0044781">
    <property type="term" value="P:bacterial-type flagellum organization"/>
    <property type="evidence" value="ECO:0007669"/>
    <property type="project" value="UniProtKB-KW"/>
</dbReference>
<protein>
    <submittedName>
        <fullName evidence="4">Flagellar basal-body rod modification protein FlgD</fullName>
    </submittedName>
</protein>
<keyword evidence="4" id="KW-0966">Cell projection</keyword>
<organism evidence="4 5">
    <name type="scientific">Conexibacter arvalis</name>
    <dbReference type="NCBI Taxonomy" id="912552"/>
    <lineage>
        <taxon>Bacteria</taxon>
        <taxon>Bacillati</taxon>
        <taxon>Actinomycetota</taxon>
        <taxon>Thermoleophilia</taxon>
        <taxon>Solirubrobacterales</taxon>
        <taxon>Conexibacteraceae</taxon>
        <taxon>Conexibacter</taxon>
    </lineage>
</organism>
<evidence type="ECO:0000256" key="1">
    <source>
        <dbReference type="ARBA" id="ARBA00010577"/>
    </source>
</evidence>
<dbReference type="Proteomes" id="UP000585272">
    <property type="component" value="Unassembled WGS sequence"/>
</dbReference>
<evidence type="ECO:0000256" key="2">
    <source>
        <dbReference type="ARBA" id="ARBA00022795"/>
    </source>
</evidence>
<keyword evidence="2" id="KW-1005">Bacterial flagellum biogenesis</keyword>
<reference evidence="4 5" key="1">
    <citation type="submission" date="2020-08" db="EMBL/GenBank/DDBJ databases">
        <title>Genomic Encyclopedia of Archaeal and Bacterial Type Strains, Phase II (KMG-II): from individual species to whole genera.</title>
        <authorList>
            <person name="Goeker M."/>
        </authorList>
    </citation>
    <scope>NUCLEOTIDE SEQUENCE [LARGE SCALE GENOMIC DNA]</scope>
    <source>
        <strain evidence="4 5">DSM 23288</strain>
    </source>
</reference>
<dbReference type="Pfam" id="PF03963">
    <property type="entry name" value="FlgD"/>
    <property type="match status" value="1"/>
</dbReference>
<comment type="similarity">
    <text evidence="1">Belongs to the FlgD family.</text>
</comment>
<feature type="compositionally biased region" description="Pro residues" evidence="3">
    <location>
        <begin position="144"/>
        <end position="160"/>
    </location>
</feature>
<feature type="region of interest" description="Disordered" evidence="3">
    <location>
        <begin position="137"/>
        <end position="180"/>
    </location>
</feature>
<keyword evidence="4" id="KW-0969">Cilium</keyword>
<accession>A0A840I9U0</accession>
<sequence>MPVDPANSSTRAPSVYDTTRPKDPSILGKDDFLKLLIGQMQNQDPLNPTDGAQYMAQMTQFSILEQITNLGQTMAAASSNEYDQNAIALIGKQISYLRLDGRELRTYTGTVESVTFTNQGPQLTIREDSAKVMPVSVTAVWGPDGPPPPTDPPPTDPPPGGDDEGGEAEGDVGASGTSGV</sequence>
<dbReference type="EMBL" id="JACHNU010000001">
    <property type="protein sequence ID" value="MBB4661003.1"/>
    <property type="molecule type" value="Genomic_DNA"/>
</dbReference>
<keyword evidence="5" id="KW-1185">Reference proteome</keyword>
<proteinExistence type="inferred from homology"/>
<feature type="compositionally biased region" description="Acidic residues" evidence="3">
    <location>
        <begin position="161"/>
        <end position="170"/>
    </location>
</feature>